<dbReference type="RefSeq" id="WP_344058441.1">
    <property type="nucleotide sequence ID" value="NZ_BAAAPU010000003.1"/>
</dbReference>
<evidence type="ECO:0000256" key="10">
    <source>
        <dbReference type="ARBA" id="ARBA00022679"/>
    </source>
</evidence>
<comment type="pathway">
    <text evidence="4">Lipid metabolism.</text>
</comment>
<evidence type="ECO:0000256" key="4">
    <source>
        <dbReference type="ARBA" id="ARBA00005189"/>
    </source>
</evidence>
<dbReference type="PROSITE" id="PS01315">
    <property type="entry name" value="CDS"/>
    <property type="match status" value="1"/>
</dbReference>
<keyword evidence="9" id="KW-0444">Lipid biosynthesis</keyword>
<feature type="transmembrane region" description="Helical" evidence="20">
    <location>
        <begin position="249"/>
        <end position="269"/>
    </location>
</feature>
<evidence type="ECO:0000256" key="19">
    <source>
        <dbReference type="SAM" id="MobiDB-lite"/>
    </source>
</evidence>
<dbReference type="Proteomes" id="UP001500013">
    <property type="component" value="Unassembled WGS sequence"/>
</dbReference>
<evidence type="ECO:0000256" key="6">
    <source>
        <dbReference type="ARBA" id="ARBA00012487"/>
    </source>
</evidence>
<dbReference type="PANTHER" id="PTHR46382">
    <property type="entry name" value="PHOSPHATIDATE CYTIDYLYLTRANSFERASE"/>
    <property type="match status" value="1"/>
</dbReference>
<evidence type="ECO:0000256" key="14">
    <source>
        <dbReference type="ARBA" id="ARBA00023098"/>
    </source>
</evidence>
<keyword evidence="13 20" id="KW-1133">Transmembrane helix</keyword>
<feature type="transmembrane region" description="Helical" evidence="20">
    <location>
        <begin position="208"/>
        <end position="228"/>
    </location>
</feature>
<keyword evidence="16" id="KW-0594">Phospholipid biosynthesis</keyword>
<evidence type="ECO:0000256" key="17">
    <source>
        <dbReference type="ARBA" id="ARBA00023264"/>
    </source>
</evidence>
<evidence type="ECO:0000313" key="21">
    <source>
        <dbReference type="EMBL" id="GAA1969634.1"/>
    </source>
</evidence>
<evidence type="ECO:0000256" key="11">
    <source>
        <dbReference type="ARBA" id="ARBA00022692"/>
    </source>
</evidence>
<keyword evidence="11 18" id="KW-0812">Transmembrane</keyword>
<evidence type="ECO:0000256" key="8">
    <source>
        <dbReference type="ARBA" id="ARBA00022475"/>
    </source>
</evidence>
<evidence type="ECO:0000256" key="1">
    <source>
        <dbReference type="ARBA" id="ARBA00001698"/>
    </source>
</evidence>
<reference evidence="21 22" key="1">
    <citation type="journal article" date="2019" name="Int. J. Syst. Evol. Microbiol.">
        <title>The Global Catalogue of Microorganisms (GCM) 10K type strain sequencing project: providing services to taxonomists for standard genome sequencing and annotation.</title>
        <authorList>
            <consortium name="The Broad Institute Genomics Platform"/>
            <consortium name="The Broad Institute Genome Sequencing Center for Infectious Disease"/>
            <person name="Wu L."/>
            <person name="Ma J."/>
        </authorList>
    </citation>
    <scope>NUCLEOTIDE SEQUENCE [LARGE SCALE GENOMIC DNA]</scope>
    <source>
        <strain evidence="21 22">JCM 15628</strain>
    </source>
</reference>
<evidence type="ECO:0000256" key="2">
    <source>
        <dbReference type="ARBA" id="ARBA00004651"/>
    </source>
</evidence>
<keyword evidence="8" id="KW-1003">Cell membrane</keyword>
<feature type="transmembrane region" description="Helical" evidence="20">
    <location>
        <begin position="153"/>
        <end position="170"/>
    </location>
</feature>
<dbReference type="Pfam" id="PF01148">
    <property type="entry name" value="CTP_transf_1"/>
    <property type="match status" value="1"/>
</dbReference>
<dbReference type="PANTHER" id="PTHR46382:SF1">
    <property type="entry name" value="PHOSPHATIDATE CYTIDYLYLTRANSFERASE"/>
    <property type="match status" value="1"/>
</dbReference>
<feature type="transmembrane region" description="Helical" evidence="20">
    <location>
        <begin position="320"/>
        <end position="339"/>
    </location>
</feature>
<feature type="region of interest" description="Disordered" evidence="19">
    <location>
        <begin position="1"/>
        <end position="55"/>
    </location>
</feature>
<comment type="similarity">
    <text evidence="5 18">Belongs to the CDS family.</text>
</comment>
<evidence type="ECO:0000256" key="9">
    <source>
        <dbReference type="ARBA" id="ARBA00022516"/>
    </source>
</evidence>
<proteinExistence type="inferred from homology"/>
<accession>A0ABN2RI90</accession>
<evidence type="ECO:0000256" key="12">
    <source>
        <dbReference type="ARBA" id="ARBA00022695"/>
    </source>
</evidence>
<comment type="pathway">
    <text evidence="3 18">Phospholipid metabolism; CDP-diacylglycerol biosynthesis; CDP-diacylglycerol from sn-glycerol 3-phosphate: step 3/3.</text>
</comment>
<evidence type="ECO:0000256" key="16">
    <source>
        <dbReference type="ARBA" id="ARBA00023209"/>
    </source>
</evidence>
<feature type="transmembrane region" description="Helical" evidence="20">
    <location>
        <begin position="182"/>
        <end position="202"/>
    </location>
</feature>
<evidence type="ECO:0000256" key="20">
    <source>
        <dbReference type="SAM" id="Phobius"/>
    </source>
</evidence>
<keyword evidence="17" id="KW-1208">Phospholipid metabolism</keyword>
<organism evidence="21 22">
    <name type="scientific">Terrabacter lapilli</name>
    <dbReference type="NCBI Taxonomy" id="436231"/>
    <lineage>
        <taxon>Bacteria</taxon>
        <taxon>Bacillati</taxon>
        <taxon>Actinomycetota</taxon>
        <taxon>Actinomycetes</taxon>
        <taxon>Micrococcales</taxon>
        <taxon>Intrasporangiaceae</taxon>
        <taxon>Terrabacter</taxon>
    </lineage>
</organism>
<feature type="transmembrane region" description="Helical" evidence="20">
    <location>
        <begin position="275"/>
        <end position="297"/>
    </location>
</feature>
<evidence type="ECO:0000256" key="3">
    <source>
        <dbReference type="ARBA" id="ARBA00005119"/>
    </source>
</evidence>
<evidence type="ECO:0000256" key="18">
    <source>
        <dbReference type="RuleBase" id="RU003938"/>
    </source>
</evidence>
<keyword evidence="15 20" id="KW-0472">Membrane</keyword>
<name>A0ABN2RI90_9MICO</name>
<keyword evidence="12 18" id="KW-0548">Nucleotidyltransferase</keyword>
<comment type="subcellular location">
    <subcellularLocation>
        <location evidence="2">Cell membrane</location>
        <topology evidence="2">Multi-pass membrane protein</topology>
    </subcellularLocation>
</comment>
<comment type="catalytic activity">
    <reaction evidence="1 18">
        <text>a 1,2-diacyl-sn-glycero-3-phosphate + CTP + H(+) = a CDP-1,2-diacyl-sn-glycerol + diphosphate</text>
        <dbReference type="Rhea" id="RHEA:16229"/>
        <dbReference type="ChEBI" id="CHEBI:15378"/>
        <dbReference type="ChEBI" id="CHEBI:33019"/>
        <dbReference type="ChEBI" id="CHEBI:37563"/>
        <dbReference type="ChEBI" id="CHEBI:58332"/>
        <dbReference type="ChEBI" id="CHEBI:58608"/>
        <dbReference type="EC" id="2.7.7.41"/>
    </reaction>
</comment>
<evidence type="ECO:0000256" key="13">
    <source>
        <dbReference type="ARBA" id="ARBA00022989"/>
    </source>
</evidence>
<dbReference type="InterPro" id="IPR000374">
    <property type="entry name" value="PC_trans"/>
</dbReference>
<feature type="transmembrane region" description="Helical" evidence="20">
    <location>
        <begin position="79"/>
        <end position="98"/>
    </location>
</feature>
<evidence type="ECO:0000313" key="22">
    <source>
        <dbReference type="Proteomes" id="UP001500013"/>
    </source>
</evidence>
<dbReference type="EMBL" id="BAAAPU010000003">
    <property type="protein sequence ID" value="GAA1969634.1"/>
    <property type="molecule type" value="Genomic_DNA"/>
</dbReference>
<evidence type="ECO:0000256" key="5">
    <source>
        <dbReference type="ARBA" id="ARBA00010185"/>
    </source>
</evidence>
<evidence type="ECO:0000256" key="7">
    <source>
        <dbReference type="ARBA" id="ARBA00019373"/>
    </source>
</evidence>
<keyword evidence="22" id="KW-1185">Reference proteome</keyword>
<comment type="caution">
    <text evidence="21">The sequence shown here is derived from an EMBL/GenBank/DDBJ whole genome shotgun (WGS) entry which is preliminary data.</text>
</comment>
<dbReference type="EC" id="2.7.7.41" evidence="6 18"/>
<keyword evidence="10 18" id="KW-0808">Transferase</keyword>
<keyword evidence="14" id="KW-0443">Lipid metabolism</keyword>
<protein>
    <recommendedName>
        <fullName evidence="7 18">Phosphatidate cytidylyltransferase</fullName>
        <ecNumber evidence="6 18">2.7.7.41</ecNumber>
    </recommendedName>
</protein>
<evidence type="ECO:0000256" key="15">
    <source>
        <dbReference type="ARBA" id="ARBA00023136"/>
    </source>
</evidence>
<sequence length="342" mass="35119">MTSVLDPKMTTDQPSEPVDPTRAPAPTTESPDGDRTDGDGTAGAGPLEPVPYDPSLDELAGLPPEVVLEKKQSRAGRNLPAAIGVGVGLGVLIIATLLVRKESFLVLVALAVGIGLWELRAALRHAAVEAPLVPPLVGMAAMLWAAYAHGPAALVVAWALTGLAVVLWRGAGRLEGAGRDALGGIFISTYPSFLVGFAALLLAPPDGVGRMFVFLITTVCSDVGGYAAGVLFGKHPMAPTISPKKSWEGFGGSVVLCVVGGSLSVHLLLDHSWVIGVALGIGVAIAATIGDLMESLIKRDLGIKDMSNVLPGHGGVMDRLDSLVVVAPIVWAVLTLLAAKPV</sequence>
<gene>
    <name evidence="21" type="ORF">GCM10009817_06990</name>
</gene>